<dbReference type="Pfam" id="PF19106">
    <property type="entry name" value="DUF5793"/>
    <property type="match status" value="1"/>
</dbReference>
<reference evidence="1 2" key="1">
    <citation type="journal article" date="2019" name="Int. J. Syst. Evol. Microbiol.">
        <title>The Global Catalogue of Microorganisms (GCM) 10K type strain sequencing project: providing services to taxonomists for standard genome sequencing and annotation.</title>
        <authorList>
            <consortium name="The Broad Institute Genomics Platform"/>
            <consortium name="The Broad Institute Genome Sequencing Center for Infectious Disease"/>
            <person name="Wu L."/>
            <person name="Ma J."/>
        </authorList>
    </citation>
    <scope>NUCLEOTIDE SEQUENCE [LARGE SCALE GENOMIC DNA]</scope>
    <source>
        <strain evidence="1 2">CGMCC 1.12543</strain>
    </source>
</reference>
<proteinExistence type="predicted"/>
<dbReference type="EMBL" id="JBHSQH010000001">
    <property type="protein sequence ID" value="MFC5973094.1"/>
    <property type="molecule type" value="Genomic_DNA"/>
</dbReference>
<dbReference type="RefSeq" id="WP_247417223.1">
    <property type="nucleotide sequence ID" value="NZ_JALLGW010000001.1"/>
</dbReference>
<protein>
    <submittedName>
        <fullName evidence="1">DUF5793 family protein</fullName>
    </submittedName>
</protein>
<gene>
    <name evidence="1" type="ORF">ACFPYI_17310</name>
</gene>
<evidence type="ECO:0000313" key="1">
    <source>
        <dbReference type="EMBL" id="MFC5973094.1"/>
    </source>
</evidence>
<dbReference type="Proteomes" id="UP001596099">
    <property type="component" value="Unassembled WGS sequence"/>
</dbReference>
<accession>A0ABD5RRZ7</accession>
<sequence>MRRDYFTLDVDATGPKPVATVEFDGPAGLLDERLTDESGAPLDADGVDISYRLREPMADDANGVLALSDRYTGEFRFEVDATAVDVRALVSAARECEDDEDGQFRFVVRRSDGDTALEIDVDTLLVYDENGGLLRRHSLVSSGVEL</sequence>
<name>A0ABD5RRZ7_9EURY</name>
<dbReference type="InterPro" id="IPR043811">
    <property type="entry name" value="DUF5793"/>
</dbReference>
<dbReference type="AlphaFoldDB" id="A0ABD5RRZ7"/>
<comment type="caution">
    <text evidence="1">The sequence shown here is derived from an EMBL/GenBank/DDBJ whole genome shotgun (WGS) entry which is preliminary data.</text>
</comment>
<keyword evidence="2" id="KW-1185">Reference proteome</keyword>
<organism evidence="1 2">
    <name type="scientific">Halomarina salina</name>
    <dbReference type="NCBI Taxonomy" id="1872699"/>
    <lineage>
        <taxon>Archaea</taxon>
        <taxon>Methanobacteriati</taxon>
        <taxon>Methanobacteriota</taxon>
        <taxon>Stenosarchaea group</taxon>
        <taxon>Halobacteria</taxon>
        <taxon>Halobacteriales</taxon>
        <taxon>Natronomonadaceae</taxon>
        <taxon>Halomarina</taxon>
    </lineage>
</organism>
<evidence type="ECO:0000313" key="2">
    <source>
        <dbReference type="Proteomes" id="UP001596099"/>
    </source>
</evidence>